<organism evidence="2 3">
    <name type="scientific">Paenimyroides aestuarii</name>
    <dbReference type="NCBI Taxonomy" id="2968490"/>
    <lineage>
        <taxon>Bacteria</taxon>
        <taxon>Pseudomonadati</taxon>
        <taxon>Bacteroidota</taxon>
        <taxon>Flavobacteriia</taxon>
        <taxon>Flavobacteriales</taxon>
        <taxon>Flavobacteriaceae</taxon>
        <taxon>Paenimyroides</taxon>
    </lineage>
</organism>
<sequence length="142" mass="15870">MKKLLLMASAMVFTLSCSSSDDSSSNNSNSNSSSKITPPAWIQGTWVDKDTYDLTNYKVGYIFRADDICMLNISHETCWKESINLHNNVPNSPKAIVNESISDTEYKCSITLASQTIYYNFQKISSNTIKNIDNGGIYTKIN</sequence>
<proteinExistence type="predicted"/>
<gene>
    <name evidence="2" type="ORF">NPX36_13040</name>
</gene>
<dbReference type="EMBL" id="CP102382">
    <property type="protein sequence ID" value="UUV21235.1"/>
    <property type="molecule type" value="Genomic_DNA"/>
</dbReference>
<feature type="chain" id="PRO_5047390520" description="Lipoprotein" evidence="1">
    <location>
        <begin position="20"/>
        <end position="142"/>
    </location>
</feature>
<dbReference type="PROSITE" id="PS51257">
    <property type="entry name" value="PROKAR_LIPOPROTEIN"/>
    <property type="match status" value="1"/>
</dbReference>
<evidence type="ECO:0000313" key="3">
    <source>
        <dbReference type="Proteomes" id="UP001317001"/>
    </source>
</evidence>
<keyword evidence="1" id="KW-0732">Signal</keyword>
<name>A0ABY5NRN9_9FLAO</name>
<keyword evidence="3" id="KW-1185">Reference proteome</keyword>
<evidence type="ECO:0000313" key="2">
    <source>
        <dbReference type="EMBL" id="UUV21235.1"/>
    </source>
</evidence>
<dbReference type="Proteomes" id="UP001317001">
    <property type="component" value="Chromosome"/>
</dbReference>
<feature type="signal peptide" evidence="1">
    <location>
        <begin position="1"/>
        <end position="19"/>
    </location>
</feature>
<accession>A0ABY5NRN9</accession>
<reference evidence="2 3" key="1">
    <citation type="submission" date="2022-08" db="EMBL/GenBank/DDBJ databases">
        <title>Myroides zhujiangensis sp. nov., a novel bacterium isolated from sediment in the Pearl River Estuary.</title>
        <authorList>
            <person name="Cui L."/>
        </authorList>
    </citation>
    <scope>NUCLEOTIDE SEQUENCE [LARGE SCALE GENOMIC DNA]</scope>
    <source>
        <strain evidence="2 3">SCSIO 72103</strain>
    </source>
</reference>
<evidence type="ECO:0008006" key="4">
    <source>
        <dbReference type="Google" id="ProtNLM"/>
    </source>
</evidence>
<dbReference type="RefSeq" id="WP_257499161.1">
    <property type="nucleotide sequence ID" value="NZ_CP102382.1"/>
</dbReference>
<evidence type="ECO:0000256" key="1">
    <source>
        <dbReference type="SAM" id="SignalP"/>
    </source>
</evidence>
<protein>
    <recommendedName>
        <fullName evidence="4">Lipoprotein</fullName>
    </recommendedName>
</protein>